<evidence type="ECO:0000313" key="3">
    <source>
        <dbReference type="Proteomes" id="UP000050828"/>
    </source>
</evidence>
<evidence type="ECO:0000256" key="1">
    <source>
        <dbReference type="SAM" id="Phobius"/>
    </source>
</evidence>
<dbReference type="AlphaFoldDB" id="A0AAJ0LD68"/>
<accession>A0AAJ0LD68</accession>
<gene>
    <name evidence="2" type="ORF">FC08_GL000199</name>
</gene>
<feature type="transmembrane region" description="Helical" evidence="1">
    <location>
        <begin position="127"/>
        <end position="149"/>
    </location>
</feature>
<feature type="transmembrane region" description="Helical" evidence="1">
    <location>
        <begin position="156"/>
        <end position="175"/>
    </location>
</feature>
<keyword evidence="1" id="KW-0812">Transmembrane</keyword>
<dbReference type="GeneID" id="49610370"/>
<name>A0AAJ0LD68_LATCU</name>
<sequence length="248" mass="28399">MFNAMMRYRLAAIWRGLLMAIAVFVIITGGSILIFSNQMTWKAFWFTLLSGSLVVSQLVLIFLSFATTRKPFNFGILNGIPRSISYTTQVISLFSSQLISFLTLYGGTYFIAAHQSGINRFFLDSRFVLLAIVLIWTIMAEGIAISSFITLFERKAWLFLFAAWLILSTLYQHYIEPAIERMLPSWVDTFVLNIPGDQPMNQLANLFHQPIFWISGVIGILIPLVIAGICQHFMQTRRMAIRFKRFAR</sequence>
<feature type="transmembrane region" description="Helical" evidence="1">
    <location>
        <begin position="43"/>
        <end position="65"/>
    </location>
</feature>
<dbReference type="RefSeq" id="WP_004270831.1">
    <property type="nucleotide sequence ID" value="NZ_AZDL01000116.1"/>
</dbReference>
<feature type="transmembrane region" description="Helical" evidence="1">
    <location>
        <begin position="211"/>
        <end position="234"/>
    </location>
</feature>
<keyword evidence="1" id="KW-0472">Membrane</keyword>
<evidence type="ECO:0000313" key="2">
    <source>
        <dbReference type="EMBL" id="KRK86857.1"/>
    </source>
</evidence>
<feature type="transmembrane region" description="Helical" evidence="1">
    <location>
        <begin position="86"/>
        <end position="107"/>
    </location>
</feature>
<proteinExistence type="predicted"/>
<feature type="transmembrane region" description="Helical" evidence="1">
    <location>
        <begin position="12"/>
        <end position="37"/>
    </location>
</feature>
<keyword evidence="1" id="KW-1133">Transmembrane helix</keyword>
<comment type="caution">
    <text evidence="2">The sequence shown here is derived from an EMBL/GenBank/DDBJ whole genome shotgun (WGS) entry which is preliminary data.</text>
</comment>
<dbReference type="Proteomes" id="UP000050828">
    <property type="component" value="Unassembled WGS sequence"/>
</dbReference>
<dbReference type="EMBL" id="AZDL01000116">
    <property type="protein sequence ID" value="KRK86857.1"/>
    <property type="molecule type" value="Genomic_DNA"/>
</dbReference>
<reference evidence="2 3" key="1">
    <citation type="journal article" date="2015" name="Genome Announc.">
        <title>Expanding the biotechnology potential of lactobacilli through comparative genomics of 213 strains and associated genera.</title>
        <authorList>
            <person name="Sun Z."/>
            <person name="Harris H.M."/>
            <person name="McCann A."/>
            <person name="Guo C."/>
            <person name="Argimon S."/>
            <person name="Zhang W."/>
            <person name="Yang X."/>
            <person name="Jeffery I.B."/>
            <person name="Cooney J.C."/>
            <person name="Kagawa T.F."/>
            <person name="Liu W."/>
            <person name="Song Y."/>
            <person name="Salvetti E."/>
            <person name="Wrobel A."/>
            <person name="Rasinkangas P."/>
            <person name="Parkhill J."/>
            <person name="Rea M.C."/>
            <person name="O'Sullivan O."/>
            <person name="Ritari J."/>
            <person name="Douillard F.P."/>
            <person name="Paul Ross R."/>
            <person name="Yang R."/>
            <person name="Briner A.E."/>
            <person name="Felis G.E."/>
            <person name="de Vos W.M."/>
            <person name="Barrangou R."/>
            <person name="Klaenhammer T.R."/>
            <person name="Caufield P.W."/>
            <person name="Cui Y."/>
            <person name="Zhang H."/>
            <person name="O'Toole P.W."/>
        </authorList>
    </citation>
    <scope>NUCLEOTIDE SEQUENCE [LARGE SCALE GENOMIC DNA]</scope>
    <source>
        <strain evidence="2 3">DSM 20019</strain>
    </source>
</reference>
<protein>
    <submittedName>
        <fullName evidence="2">Membrane protein</fullName>
    </submittedName>
</protein>
<organism evidence="2 3">
    <name type="scientific">Latilactobacillus curvatus JCM 1096 = DSM 20019</name>
    <dbReference type="NCBI Taxonomy" id="1293592"/>
    <lineage>
        <taxon>Bacteria</taxon>
        <taxon>Bacillati</taxon>
        <taxon>Bacillota</taxon>
        <taxon>Bacilli</taxon>
        <taxon>Lactobacillales</taxon>
        <taxon>Lactobacillaceae</taxon>
        <taxon>Latilactobacillus</taxon>
    </lineage>
</organism>